<evidence type="ECO:0000313" key="2">
    <source>
        <dbReference type="EMBL" id="APA13655.1"/>
    </source>
</evidence>
<feature type="signal peptide" evidence="1">
    <location>
        <begin position="1"/>
        <end position="22"/>
    </location>
</feature>
<evidence type="ECO:0000256" key="1">
    <source>
        <dbReference type="SAM" id="SignalP"/>
    </source>
</evidence>
<proteinExistence type="predicted"/>
<dbReference type="AlphaFoldDB" id="A0A1D9QFE2"/>
<name>A0A1D9QFE2_SCLS1</name>
<protein>
    <recommendedName>
        <fullName evidence="4">Secreted protein</fullName>
    </recommendedName>
</protein>
<dbReference type="EMBL" id="CP017824">
    <property type="protein sequence ID" value="APA13655.1"/>
    <property type="molecule type" value="Genomic_DNA"/>
</dbReference>
<evidence type="ECO:0000313" key="3">
    <source>
        <dbReference type="Proteomes" id="UP000177798"/>
    </source>
</evidence>
<organism evidence="2 3">
    <name type="scientific">Sclerotinia sclerotiorum (strain ATCC 18683 / 1980 / Ss-1)</name>
    <name type="common">White mold</name>
    <name type="synonym">Whetzelinia sclerotiorum</name>
    <dbReference type="NCBI Taxonomy" id="665079"/>
    <lineage>
        <taxon>Eukaryota</taxon>
        <taxon>Fungi</taxon>
        <taxon>Dikarya</taxon>
        <taxon>Ascomycota</taxon>
        <taxon>Pezizomycotina</taxon>
        <taxon>Leotiomycetes</taxon>
        <taxon>Helotiales</taxon>
        <taxon>Sclerotiniaceae</taxon>
        <taxon>Sclerotinia</taxon>
    </lineage>
</organism>
<reference evidence="3" key="1">
    <citation type="journal article" date="2017" name="Genome Biol. Evol.">
        <title>The complete genome sequence of the phytopathogenic fungus Sclerotinia sclerotiorum reveals insights into the genome architecture of broad host range pathogens.</title>
        <authorList>
            <person name="Derbyshire M."/>
            <person name="Denton-Giles M."/>
            <person name="Hegedus D."/>
            <person name="Seifbarghy S."/>
            <person name="Rollins J."/>
            <person name="van Kan J."/>
            <person name="Seidl M.F."/>
            <person name="Faino L."/>
            <person name="Mbengue M."/>
            <person name="Navaud O."/>
            <person name="Raffaele S."/>
            <person name="Hammond-Kosack K."/>
            <person name="Heard S."/>
            <person name="Oliver R."/>
        </authorList>
    </citation>
    <scope>NUCLEOTIDE SEQUENCE [LARGE SCALE GENOMIC DNA]</scope>
    <source>
        <strain evidence="3">ATCC 18683 / 1980 / Ss-1</strain>
    </source>
</reference>
<feature type="chain" id="PRO_5010559927" description="Secreted protein" evidence="1">
    <location>
        <begin position="23"/>
        <end position="64"/>
    </location>
</feature>
<gene>
    <name evidence="2" type="ORF">sscle_11g084250</name>
</gene>
<keyword evidence="1" id="KW-0732">Signal</keyword>
<accession>A0A1D9QFE2</accession>
<evidence type="ECO:0008006" key="4">
    <source>
        <dbReference type="Google" id="ProtNLM"/>
    </source>
</evidence>
<dbReference type="RefSeq" id="XP_001591059.1">
    <property type="nucleotide sequence ID" value="XM_001591009.1"/>
</dbReference>
<dbReference type="KEGG" id="ssl:SS1G_07684"/>
<sequence length="64" mass="6982">MHFTKTFSAPALFLVSASPAQFSDISTAPVNTFVRLLPLFSWALQPINFIQPHSAPLTSSSSLF</sequence>
<dbReference type="Proteomes" id="UP000177798">
    <property type="component" value="Chromosome 11"/>
</dbReference>
<dbReference type="VEuPathDB" id="FungiDB:sscle_11g084250"/>